<sequence length="67" mass="7500">MAAKELVRTHANLATRVMSIKNPADNMADIIKAVRQCDEKKISLPRYVIFEHDVVPEIAGETSRLPP</sequence>
<comment type="caution">
    <text evidence="1">The sequence shown here is derived from an EMBL/GenBank/DDBJ whole genome shotgun (WGS) entry which is preliminary data.</text>
</comment>
<organism evidence="1 2">
    <name type="scientific">Artemia franciscana</name>
    <name type="common">Brine shrimp</name>
    <name type="synonym">Artemia sanfranciscana</name>
    <dbReference type="NCBI Taxonomy" id="6661"/>
    <lineage>
        <taxon>Eukaryota</taxon>
        <taxon>Metazoa</taxon>
        <taxon>Ecdysozoa</taxon>
        <taxon>Arthropoda</taxon>
        <taxon>Crustacea</taxon>
        <taxon>Branchiopoda</taxon>
        <taxon>Anostraca</taxon>
        <taxon>Artemiidae</taxon>
        <taxon>Artemia</taxon>
    </lineage>
</organism>
<dbReference type="AlphaFoldDB" id="A0AA88LD23"/>
<reference evidence="1" key="1">
    <citation type="submission" date="2023-07" db="EMBL/GenBank/DDBJ databases">
        <title>Chromosome-level genome assembly of Artemia franciscana.</title>
        <authorList>
            <person name="Jo E."/>
        </authorList>
    </citation>
    <scope>NUCLEOTIDE SEQUENCE</scope>
    <source>
        <tissue evidence="1">Whole body</tissue>
    </source>
</reference>
<proteinExistence type="predicted"/>
<evidence type="ECO:0000313" key="1">
    <source>
        <dbReference type="EMBL" id="KAK2725937.1"/>
    </source>
</evidence>
<evidence type="ECO:0000313" key="2">
    <source>
        <dbReference type="Proteomes" id="UP001187531"/>
    </source>
</evidence>
<gene>
    <name evidence="1" type="ORF">QYM36_000423</name>
</gene>
<dbReference type="Proteomes" id="UP001187531">
    <property type="component" value="Unassembled WGS sequence"/>
</dbReference>
<dbReference type="EMBL" id="JAVRJZ010000002">
    <property type="protein sequence ID" value="KAK2725937.1"/>
    <property type="molecule type" value="Genomic_DNA"/>
</dbReference>
<name>A0AA88LD23_ARTSF</name>
<keyword evidence="2" id="KW-1185">Reference proteome</keyword>
<accession>A0AA88LD23</accession>
<protein>
    <submittedName>
        <fullName evidence="1">Uncharacterized protein</fullName>
    </submittedName>
</protein>